<dbReference type="SUPFAM" id="SSF50242">
    <property type="entry name" value="TIMP-like"/>
    <property type="match status" value="1"/>
</dbReference>
<dbReference type="Pfam" id="PF01759">
    <property type="entry name" value="NTR"/>
    <property type="match status" value="1"/>
</dbReference>
<dbReference type="InterPro" id="IPR008930">
    <property type="entry name" value="Terpenoid_cyclase/PrenylTrfase"/>
</dbReference>
<dbReference type="Gene3D" id="1.20.91.20">
    <property type="entry name" value="Anaphylotoxins (complement system)"/>
    <property type="match status" value="1"/>
</dbReference>
<dbReference type="SMART" id="SM01360">
    <property type="entry name" value="A2M"/>
    <property type="match status" value="1"/>
</dbReference>
<keyword evidence="3" id="KW-0882">Thioester bond</keyword>
<dbReference type="Gene3D" id="1.50.10.20">
    <property type="match status" value="1"/>
</dbReference>
<evidence type="ECO:0000256" key="4">
    <source>
        <dbReference type="ARBA" id="ARBA00023157"/>
    </source>
</evidence>
<dbReference type="PROSITE" id="PS00477">
    <property type="entry name" value="ALPHA_2_MACROGLOBULIN"/>
    <property type="match status" value="1"/>
</dbReference>
<proteinExistence type="predicted"/>
<dbReference type="Gene3D" id="2.40.50.120">
    <property type="match status" value="1"/>
</dbReference>
<dbReference type="Gene3D" id="2.20.130.20">
    <property type="match status" value="1"/>
</dbReference>
<evidence type="ECO:0000256" key="5">
    <source>
        <dbReference type="SAM" id="SignalP"/>
    </source>
</evidence>
<dbReference type="InterPro" id="IPR013783">
    <property type="entry name" value="Ig-like_fold"/>
</dbReference>
<dbReference type="PANTHER" id="PTHR11412">
    <property type="entry name" value="MACROGLOBULIN / COMPLEMENT"/>
    <property type="match status" value="1"/>
</dbReference>
<dbReference type="InterPro" id="IPR041555">
    <property type="entry name" value="MG3"/>
</dbReference>
<dbReference type="InterPro" id="IPR018933">
    <property type="entry name" value="Netrin_module_non-TIMP"/>
</dbReference>
<dbReference type="Pfam" id="PF17790">
    <property type="entry name" value="MG1"/>
    <property type="match status" value="1"/>
</dbReference>
<dbReference type="InterPro" id="IPR040839">
    <property type="entry name" value="MG4"/>
</dbReference>
<dbReference type="Pfam" id="PF07703">
    <property type="entry name" value="A2M_BRD"/>
    <property type="match status" value="1"/>
</dbReference>
<dbReference type="InterPro" id="IPR008993">
    <property type="entry name" value="TIMP-like_OB-fold"/>
</dbReference>
<dbReference type="Gene3D" id="2.60.40.1940">
    <property type="match status" value="1"/>
</dbReference>
<accession>A0A131YWD5</accession>
<organism evidence="7">
    <name type="scientific">Rhipicephalus appendiculatus</name>
    <name type="common">Brown ear tick</name>
    <dbReference type="NCBI Taxonomy" id="34631"/>
    <lineage>
        <taxon>Eukaryota</taxon>
        <taxon>Metazoa</taxon>
        <taxon>Ecdysozoa</taxon>
        <taxon>Arthropoda</taxon>
        <taxon>Chelicerata</taxon>
        <taxon>Arachnida</taxon>
        <taxon>Acari</taxon>
        <taxon>Parasitiformes</taxon>
        <taxon>Ixodida</taxon>
        <taxon>Ixodoidea</taxon>
        <taxon>Ixodidae</taxon>
        <taxon>Rhipicephalinae</taxon>
        <taxon>Rhipicephalus</taxon>
        <taxon>Rhipicephalus</taxon>
    </lineage>
</organism>
<dbReference type="Pfam" id="PF01835">
    <property type="entry name" value="MG2"/>
    <property type="match status" value="1"/>
</dbReference>
<protein>
    <submittedName>
        <fullName evidence="7">CD109 antigen (Gov platelet alloantigens)</fullName>
    </submittedName>
</protein>
<keyword evidence="4" id="KW-1015">Disulfide bond</keyword>
<dbReference type="SMART" id="SM01361">
    <property type="entry name" value="A2M_recep"/>
    <property type="match status" value="1"/>
</dbReference>
<feature type="domain" description="NTR" evidence="6">
    <location>
        <begin position="1572"/>
        <end position="1709"/>
    </location>
</feature>
<dbReference type="Pfam" id="PF17789">
    <property type="entry name" value="MG4"/>
    <property type="match status" value="1"/>
</dbReference>
<feature type="chain" id="PRO_5007286248" evidence="5">
    <location>
        <begin position="29"/>
        <end position="1711"/>
    </location>
</feature>
<dbReference type="InterPro" id="IPR019742">
    <property type="entry name" value="MacrogloblnA2_CS"/>
</dbReference>
<dbReference type="SMART" id="SM01359">
    <property type="entry name" value="A2M_N_2"/>
    <property type="match status" value="1"/>
</dbReference>
<comment type="subcellular location">
    <subcellularLocation>
        <location evidence="1">Secreted</location>
    </subcellularLocation>
</comment>
<dbReference type="Gene3D" id="2.60.120.1540">
    <property type="match status" value="1"/>
</dbReference>
<dbReference type="PROSITE" id="PS50189">
    <property type="entry name" value="NTR"/>
    <property type="match status" value="1"/>
</dbReference>
<evidence type="ECO:0000259" key="6">
    <source>
        <dbReference type="PROSITE" id="PS50189"/>
    </source>
</evidence>
<name>A0A131YWD5_RHIAP</name>
<dbReference type="InterPro" id="IPR011625">
    <property type="entry name" value="A2M_N_BRD"/>
</dbReference>
<keyword evidence="2" id="KW-0964">Secreted</keyword>
<dbReference type="PANTHER" id="PTHR11412:SF166">
    <property type="entry name" value="NTR DOMAIN-CONTAINING PROTEIN"/>
    <property type="match status" value="1"/>
</dbReference>
<evidence type="ECO:0000313" key="7">
    <source>
        <dbReference type="EMBL" id="JAP82476.1"/>
    </source>
</evidence>
<dbReference type="InterPro" id="IPR050473">
    <property type="entry name" value="A2M/Complement_sys"/>
</dbReference>
<dbReference type="EMBL" id="GEDV01006081">
    <property type="protein sequence ID" value="JAP82476.1"/>
    <property type="molecule type" value="Transcribed_RNA"/>
</dbReference>
<reference evidence="7" key="1">
    <citation type="journal article" date="2016" name="Ticks Tick Borne Dis.">
        <title>De novo assembly and annotation of the salivary gland transcriptome of Rhipicephalus appendiculatus male and female ticks during blood feeding.</title>
        <authorList>
            <person name="de Castro M.H."/>
            <person name="de Klerk D."/>
            <person name="Pienaar R."/>
            <person name="Latif A.A."/>
            <person name="Rees D.J."/>
            <person name="Mans B.J."/>
        </authorList>
    </citation>
    <scope>NUCLEOTIDE SEQUENCE</scope>
    <source>
        <tissue evidence="7">Salivary glands</tissue>
    </source>
</reference>
<dbReference type="Gene3D" id="2.60.40.690">
    <property type="entry name" value="Alpha-macroglobulin, receptor-binding domain"/>
    <property type="match status" value="1"/>
</dbReference>
<dbReference type="SMART" id="SM01419">
    <property type="entry name" value="Thiol-ester_cl"/>
    <property type="match status" value="1"/>
</dbReference>
<dbReference type="CDD" id="cd02896">
    <property type="entry name" value="complement_C3_C4_C5"/>
    <property type="match status" value="1"/>
</dbReference>
<dbReference type="SUPFAM" id="SSF48239">
    <property type="entry name" value="Terpenoid cyclases/Protein prenyltransferases"/>
    <property type="match status" value="1"/>
</dbReference>
<sequence>MIPTRRGLGASLWLYCAFFYLLQELTEGCIVTAPSLVRLGAKETVLVRNRGNTVKNVTLRATDYPAEARLLFTESFLLGDGEEKLVRMELDDTKFASEDLHSNRSMFVSLRVHCGDAFNKAAVLLLKPSSGYLFVQTDKPVYSQEQYVRIRIVAVDDALLPSADTVHLEIKNPQGVVTYSWDVPSDARNTGLVSHTYQLPKYPMFGKWKVIATYGRHRNKKSEVSFQVKEYVLPTYSVTILTTKVILPSGSEILVKANYVYGRPFRGNAVVTFAVRNEVNSDAKFGARLVGKLSDGTARFTVPVDELKNGSDWKDWVHGNRLFVRALVVEEATGKQEAAQDDSAIFSNSAYTVSLENTRRDFKPGTIVAVVADIRHANGEPANGVEAEMMVTHENGTELSQYKQERSKTNEEGKVFFDLTSHQNQQRLHITVRTTKQEEYYQVDASTTLYNYTSPVDAFISIRHSANNKNKFQVGNNFERYITTYPENISTVFYQVMARGKIVFHERTSRNDSNIYVARFELTDEMAPKFRLLVFGFHQGHVVADSQDFEMAEECSSYSEIKVVTEGGNREPGVEQPFGVEGRPNTRVGLLAVDKAAYLPGEASLLTRKKLFGVLRSHDLSCGPGGGITAHEVFANAGIVVISAEDSVDSITSENSCAVKAHRRKRDVRDARLQLSTPFLQLCCDVGTVPDRLQRHCSTREDIIRRHYNSPEGNECADAFALCCARTFQFSDMPSFTDGTDLSRARFDYAPVAFDAEDPSAGVALRQDFRETWVFEEGTIGDSGWYNKSFTLPDSITTWSVQAVAVSPRGGVCVARPVELVAFKDMFLQVTFPSTVVRNEQVEIVATVFNYDTESHNPEIFLYGVPDLCIASKHPRLPHKKELRVDKNSAGSVSFPVVPLRQGTFPITIRLRCGGRKEDVLKTLTVVPEGTAVEQSFSVTIDPSNEQRRRKRAVVTKAYRDILVEDERRQVITITPRYPHNTVPDTESCTVSVIGSEAASVGGASIANVESLISIPKGCGEQTMMIMAPVLYAYKYLKVKNMLNESDRADALKYLLEGYGRELKFRNEDGSFAAFEKRPGNVWLTAFVLKVFCEAQNVIDISPEVIEKGLSWLSGQQQPDGCFQELNPIIHREMLGSVHGATAMTAFVLLTFHECAAASAAVPQGINQTIARAQFYIREKLDAIKVPYIAALTAYALSFVPGLDRQKSMESLKAHLLEDTEMNSLSTGDEATGVDVEGTSYALLAHLKHRDMDSSKKIVNWLLRHRSASGSFVSTQDTVVALQALSEYSIQASTAAPDISGVIFADNAQQQLGVKRDNAALLQEFHIVDARGKIVVNATGTGTAALNVKLRYNVLAPPQQECKFDVSATAAVYNEFLDQGLGGICSLAMNRLGLLQCPLPASRRRVGRATASGQPGRNPEKLTYQIKVCTRYLGGNESNMAIVDVGLFTGFKPNTADLNKVVSDNAEVGKYEERENGVAFYLDTVKATTETCLKFRIDREFNVTNLQTSTVRVYDYYEGGASPSQFNVGSSCSKPYGLESASSSVKLFRDGNMFKCATAECPVNETFSDVIKRGRNNSQTNRNALEKIACDQHDYVWRGNVSANYVIAGYRHVAFHINNVIKEGEESETIQNQTRVLVGRHLCNTSNLDVGREYIIFGKDSDQQITEGDTSIRYPLNHKVRIYDVARAPGKNRQTIKWLSEVFPRNGGCSE</sequence>
<evidence type="ECO:0000256" key="2">
    <source>
        <dbReference type="ARBA" id="ARBA00022525"/>
    </source>
</evidence>
<dbReference type="InterPro" id="IPR001599">
    <property type="entry name" value="Macroglobln_a2"/>
</dbReference>
<keyword evidence="5" id="KW-0732">Signal</keyword>
<dbReference type="GO" id="GO:0005615">
    <property type="term" value="C:extracellular space"/>
    <property type="evidence" value="ECO:0007669"/>
    <property type="project" value="InterPro"/>
</dbReference>
<dbReference type="Gene3D" id="6.20.50.160">
    <property type="match status" value="1"/>
</dbReference>
<dbReference type="Pfam" id="PF17791">
    <property type="entry name" value="MG3"/>
    <property type="match status" value="1"/>
</dbReference>
<evidence type="ECO:0000256" key="3">
    <source>
        <dbReference type="ARBA" id="ARBA00022966"/>
    </source>
</evidence>
<dbReference type="Pfam" id="PF07677">
    <property type="entry name" value="A2M_recep"/>
    <property type="match status" value="1"/>
</dbReference>
<dbReference type="Pfam" id="PF07678">
    <property type="entry name" value="TED_complement"/>
    <property type="match status" value="1"/>
</dbReference>
<dbReference type="InterPro" id="IPR002890">
    <property type="entry name" value="MG2"/>
</dbReference>
<dbReference type="InterPro" id="IPR009048">
    <property type="entry name" value="A-macroglobulin_rcpt-bd"/>
</dbReference>
<dbReference type="Gene3D" id="2.60.40.10">
    <property type="entry name" value="Immunoglobulins"/>
    <property type="match status" value="2"/>
</dbReference>
<dbReference type="InterPro" id="IPR011626">
    <property type="entry name" value="Alpha-macroglobulin_TED"/>
</dbReference>
<dbReference type="InterPro" id="IPR001134">
    <property type="entry name" value="Netrin_domain"/>
</dbReference>
<evidence type="ECO:0000256" key="1">
    <source>
        <dbReference type="ARBA" id="ARBA00004613"/>
    </source>
</evidence>
<dbReference type="GO" id="GO:0004866">
    <property type="term" value="F:endopeptidase inhibitor activity"/>
    <property type="evidence" value="ECO:0007669"/>
    <property type="project" value="InterPro"/>
</dbReference>
<dbReference type="Pfam" id="PF00207">
    <property type="entry name" value="A2M"/>
    <property type="match status" value="1"/>
</dbReference>
<dbReference type="SUPFAM" id="SSF49410">
    <property type="entry name" value="Alpha-macroglobulin receptor domain"/>
    <property type="match status" value="1"/>
</dbReference>
<dbReference type="Gene3D" id="2.60.40.1930">
    <property type="match status" value="3"/>
</dbReference>
<feature type="signal peptide" evidence="5">
    <location>
        <begin position="1"/>
        <end position="28"/>
    </location>
</feature>
<dbReference type="InterPro" id="IPR047565">
    <property type="entry name" value="Alpha-macroglob_thiol-ester_cl"/>
</dbReference>
<dbReference type="InterPro" id="IPR041425">
    <property type="entry name" value="C3/4/5_MG1"/>
</dbReference>
<dbReference type="InterPro" id="IPR036595">
    <property type="entry name" value="A-macroglobulin_rcpt-bd_sf"/>
</dbReference>